<reference evidence="5" key="1">
    <citation type="submission" date="2017-07" db="EMBL/GenBank/DDBJ databases">
        <authorList>
            <person name="Mikheyev A."/>
            <person name="Grau M."/>
        </authorList>
    </citation>
    <scope>NUCLEOTIDE SEQUENCE</scope>
    <source>
        <tissue evidence="5">Venom_gland</tissue>
    </source>
</reference>
<dbReference type="Pfam" id="PF07989">
    <property type="entry name" value="Cnn_1N"/>
    <property type="match status" value="1"/>
</dbReference>
<proteinExistence type="predicted"/>
<keyword evidence="3" id="KW-0175">Coiled coil</keyword>
<dbReference type="InterPro" id="IPR012943">
    <property type="entry name" value="Cnn_1N"/>
</dbReference>
<name>A0A2D4FAP1_MICCO</name>
<accession>A0A2D4FAP1</accession>
<evidence type="ECO:0000256" key="2">
    <source>
        <dbReference type="ARBA" id="ARBA00022490"/>
    </source>
</evidence>
<keyword evidence="2" id="KW-0963">Cytoplasm</keyword>
<dbReference type="PANTHER" id="PTHR46501">
    <property type="entry name" value="MYOMEGALIN"/>
    <property type="match status" value="1"/>
</dbReference>
<feature type="coiled-coil region" evidence="3">
    <location>
        <begin position="41"/>
        <end position="79"/>
    </location>
</feature>
<comment type="subcellular location">
    <subcellularLocation>
        <location evidence="1">Cytoplasm</location>
    </subcellularLocation>
</comment>
<evidence type="ECO:0000256" key="3">
    <source>
        <dbReference type="SAM" id="Coils"/>
    </source>
</evidence>
<dbReference type="PANTHER" id="PTHR46501:SF2">
    <property type="entry name" value="MYOMEGALIN"/>
    <property type="match status" value="1"/>
</dbReference>
<dbReference type="AlphaFoldDB" id="A0A2D4FAP1"/>
<reference evidence="5" key="2">
    <citation type="submission" date="2017-11" db="EMBL/GenBank/DDBJ databases">
        <title>Coralsnake Venomics: Analyses of Venom Gland Transcriptomes and Proteomes of Six Brazilian Taxa.</title>
        <authorList>
            <person name="Aird S.D."/>
            <person name="Jorge da Silva N."/>
            <person name="Qiu L."/>
            <person name="Villar-Briones A."/>
            <person name="Aparecida-Saddi V."/>
            <person name="Campos-Telles M.P."/>
            <person name="Grau M."/>
            <person name="Mikheyev A.S."/>
        </authorList>
    </citation>
    <scope>NUCLEOTIDE SEQUENCE</scope>
    <source>
        <tissue evidence="5">Venom_gland</tissue>
    </source>
</reference>
<feature type="domain" description="Centrosomin N-terminal motif 1" evidence="4">
    <location>
        <begin position="8"/>
        <end position="76"/>
    </location>
</feature>
<dbReference type="GO" id="GO:0007098">
    <property type="term" value="P:centrosome cycle"/>
    <property type="evidence" value="ECO:0007669"/>
    <property type="project" value="TreeGrafter"/>
</dbReference>
<evidence type="ECO:0000256" key="1">
    <source>
        <dbReference type="ARBA" id="ARBA00004496"/>
    </source>
</evidence>
<protein>
    <recommendedName>
        <fullName evidence="4">Centrosomin N-terminal motif 1 domain-containing protein</fullName>
    </recommendedName>
</protein>
<evidence type="ECO:0000259" key="4">
    <source>
        <dbReference type="Pfam" id="PF07989"/>
    </source>
</evidence>
<dbReference type="GO" id="GO:1903358">
    <property type="term" value="P:regulation of Golgi organization"/>
    <property type="evidence" value="ECO:0007669"/>
    <property type="project" value="TreeGrafter"/>
</dbReference>
<organism evidence="5">
    <name type="scientific">Micrurus corallinus</name>
    <name type="common">Brazilian coral snake</name>
    <dbReference type="NCBI Taxonomy" id="54390"/>
    <lineage>
        <taxon>Eukaryota</taxon>
        <taxon>Metazoa</taxon>
        <taxon>Chordata</taxon>
        <taxon>Craniata</taxon>
        <taxon>Vertebrata</taxon>
        <taxon>Euteleostomi</taxon>
        <taxon>Lepidosauria</taxon>
        <taxon>Squamata</taxon>
        <taxon>Bifurcata</taxon>
        <taxon>Unidentata</taxon>
        <taxon>Episquamata</taxon>
        <taxon>Toxicofera</taxon>
        <taxon>Serpentes</taxon>
        <taxon>Colubroidea</taxon>
        <taxon>Elapidae</taxon>
        <taxon>Elapinae</taxon>
        <taxon>Micrurus</taxon>
    </lineage>
</organism>
<dbReference type="GO" id="GO:0090063">
    <property type="term" value="P:positive regulation of microtubule nucleation"/>
    <property type="evidence" value="ECO:0007669"/>
    <property type="project" value="TreeGrafter"/>
</dbReference>
<dbReference type="GO" id="GO:0005794">
    <property type="term" value="C:Golgi apparatus"/>
    <property type="evidence" value="ECO:0007669"/>
    <property type="project" value="TreeGrafter"/>
</dbReference>
<dbReference type="GO" id="GO:0060090">
    <property type="term" value="F:molecular adaptor activity"/>
    <property type="evidence" value="ECO:0007669"/>
    <property type="project" value="TreeGrafter"/>
</dbReference>
<evidence type="ECO:0000313" key="5">
    <source>
        <dbReference type="EMBL" id="LAA44547.1"/>
    </source>
</evidence>
<dbReference type="EMBL" id="IACJ01065600">
    <property type="protein sequence ID" value="LAA44547.1"/>
    <property type="molecule type" value="Transcribed_RNA"/>
</dbReference>
<sequence>MSNGYRTLSQHLNDLKKENFSLKLRIYFLEECIQQKYEDNREDIYRQNIELKVEVESLKQELQEKQQSLEKAWTEAENQSNKDEAEICHLPKDKHVYETLGGEIQTLHENMFEANQQLTYCDMSFSEEEIVLNDTEHMEKNSSLNAMNKQLQDKMNEMDFELKSLQHASKKQDHIIQKLKEMLKSKENEIFTDL</sequence>
<dbReference type="GO" id="GO:0005813">
    <property type="term" value="C:centrosome"/>
    <property type="evidence" value="ECO:0007669"/>
    <property type="project" value="TreeGrafter"/>
</dbReference>
<dbReference type="InterPro" id="IPR052593">
    <property type="entry name" value="MT-associated_AKAP9-binding"/>
</dbReference>